<dbReference type="EC" id="2.7.13.3" evidence="3"/>
<keyword evidence="10" id="KW-0812">Transmembrane</keyword>
<dbReference type="InterPro" id="IPR050736">
    <property type="entry name" value="Sensor_HK_Regulatory"/>
</dbReference>
<comment type="catalytic activity">
    <reaction evidence="1">
        <text>ATP + protein L-histidine = ADP + protein N-phospho-L-histidine.</text>
        <dbReference type="EC" id="2.7.13.3"/>
    </reaction>
</comment>
<evidence type="ECO:0000256" key="9">
    <source>
        <dbReference type="ARBA" id="ARBA00023012"/>
    </source>
</evidence>
<keyword evidence="10" id="KW-0472">Membrane</keyword>
<dbReference type="InterPro" id="IPR011623">
    <property type="entry name" value="7TMR_DISM_rcpt_extracell_dom1"/>
</dbReference>
<evidence type="ECO:0000256" key="6">
    <source>
        <dbReference type="ARBA" id="ARBA00022741"/>
    </source>
</evidence>
<proteinExistence type="predicted"/>
<dbReference type="FunFam" id="3.30.565.10:FF:000006">
    <property type="entry name" value="Sensor histidine kinase WalK"/>
    <property type="match status" value="1"/>
</dbReference>
<protein>
    <recommendedName>
        <fullName evidence="3">histidine kinase</fullName>
        <ecNumber evidence="3">2.7.13.3</ecNumber>
    </recommendedName>
</protein>
<evidence type="ECO:0000256" key="8">
    <source>
        <dbReference type="ARBA" id="ARBA00022840"/>
    </source>
</evidence>
<sequence length="434" mass="48751">MVIVFVLILLYFTRDTAFLYYLIGVVSFGASNFIWNGLERTLFGSEHLQSAAYHLLVAITIWTFFPFFRKILDTQRRFKAADIVLRTFMALCPAGAAAWALFYRHGVGPYVSLFELTAVVATAAVIIWCAVRGSKVALFFSIAMLTTIVFGLPKILMSYGLMPDNTFAYFGMQFGSVVDFLLLCFVLYHRLLFMQREKDRARMELEVRTKLLQNISHDIRAPLAYVLGGVEALQQRLVQDPERQQSMLGRIHQKTLDVYTYIRELSRLGQLEASAVAEPRARIRFGDWMEGLFVEFSSDIEQAGLRCEYRVDPGGEAVDVFVQAHAIKRVLANLIDNACKYSPPNGTIRLEASADDREARVTVGDDGPGIEAGHLSLIFHRRTRLEQTAGKDGQGIGLSIAKEIVERHGGAVWAESEPGEGCRFRFTIPVVKRG</sequence>
<dbReference type="SUPFAM" id="SSF47384">
    <property type="entry name" value="Homodimeric domain of signal transducing histidine kinase"/>
    <property type="match status" value="1"/>
</dbReference>
<dbReference type="CDD" id="cd00082">
    <property type="entry name" value="HisKA"/>
    <property type="match status" value="1"/>
</dbReference>
<gene>
    <name evidence="12" type="ORF">OMP40_32740</name>
</gene>
<dbReference type="Pfam" id="PF00512">
    <property type="entry name" value="HisKA"/>
    <property type="match status" value="1"/>
</dbReference>
<dbReference type="SMART" id="SM00387">
    <property type="entry name" value="HATPase_c"/>
    <property type="match status" value="1"/>
</dbReference>
<keyword evidence="13" id="KW-1185">Reference proteome</keyword>
<dbReference type="EMBL" id="JAPDIA010000008">
    <property type="protein sequence ID" value="MDG0813528.1"/>
    <property type="molecule type" value="Genomic_DNA"/>
</dbReference>
<dbReference type="InterPro" id="IPR004358">
    <property type="entry name" value="Sig_transdc_His_kin-like_C"/>
</dbReference>
<keyword evidence="6" id="KW-0547">Nucleotide-binding</keyword>
<keyword evidence="4" id="KW-0597">Phosphoprotein</keyword>
<dbReference type="PANTHER" id="PTHR43711:SF1">
    <property type="entry name" value="HISTIDINE KINASE 1"/>
    <property type="match status" value="1"/>
</dbReference>
<keyword evidence="10" id="KW-1133">Transmembrane helix</keyword>
<dbReference type="SMART" id="SM00388">
    <property type="entry name" value="HisKA"/>
    <property type="match status" value="1"/>
</dbReference>
<dbReference type="InterPro" id="IPR003594">
    <property type="entry name" value="HATPase_dom"/>
</dbReference>
<feature type="transmembrane region" description="Helical" evidence="10">
    <location>
        <begin position="167"/>
        <end position="188"/>
    </location>
</feature>
<dbReference type="GO" id="GO:0005524">
    <property type="term" value="F:ATP binding"/>
    <property type="evidence" value="ECO:0007669"/>
    <property type="project" value="UniProtKB-KW"/>
</dbReference>
<feature type="transmembrane region" description="Helical" evidence="10">
    <location>
        <begin position="50"/>
        <end position="68"/>
    </location>
</feature>
<evidence type="ECO:0000256" key="1">
    <source>
        <dbReference type="ARBA" id="ARBA00000085"/>
    </source>
</evidence>
<evidence type="ECO:0000256" key="4">
    <source>
        <dbReference type="ARBA" id="ARBA00022553"/>
    </source>
</evidence>
<keyword evidence="5" id="KW-0808">Transferase</keyword>
<keyword evidence="7 12" id="KW-0418">Kinase</keyword>
<dbReference type="RefSeq" id="WP_277538187.1">
    <property type="nucleotide sequence ID" value="NZ_JAPDIA010000008.1"/>
</dbReference>
<dbReference type="Pfam" id="PF02518">
    <property type="entry name" value="HATPase_c"/>
    <property type="match status" value="1"/>
</dbReference>
<feature type="transmembrane region" description="Helical" evidence="10">
    <location>
        <begin position="18"/>
        <end position="38"/>
    </location>
</feature>
<organism evidence="12 13">
    <name type="scientific">Cohnella rhizosphaerae</name>
    <dbReference type="NCBI Taxonomy" id="1457232"/>
    <lineage>
        <taxon>Bacteria</taxon>
        <taxon>Bacillati</taxon>
        <taxon>Bacillota</taxon>
        <taxon>Bacilli</taxon>
        <taxon>Bacillales</taxon>
        <taxon>Paenibacillaceae</taxon>
        <taxon>Cohnella</taxon>
    </lineage>
</organism>
<comment type="caution">
    <text evidence="12">The sequence shown here is derived from an EMBL/GenBank/DDBJ whole genome shotgun (WGS) entry which is preliminary data.</text>
</comment>
<dbReference type="CDD" id="cd00075">
    <property type="entry name" value="HATPase"/>
    <property type="match status" value="1"/>
</dbReference>
<evidence type="ECO:0000256" key="3">
    <source>
        <dbReference type="ARBA" id="ARBA00012438"/>
    </source>
</evidence>
<dbReference type="GO" id="GO:0000155">
    <property type="term" value="F:phosphorelay sensor kinase activity"/>
    <property type="evidence" value="ECO:0007669"/>
    <property type="project" value="InterPro"/>
</dbReference>
<feature type="transmembrane region" description="Helical" evidence="10">
    <location>
        <begin position="80"/>
        <end position="102"/>
    </location>
</feature>
<dbReference type="InterPro" id="IPR003661">
    <property type="entry name" value="HisK_dim/P_dom"/>
</dbReference>
<evidence type="ECO:0000256" key="7">
    <source>
        <dbReference type="ARBA" id="ARBA00022777"/>
    </source>
</evidence>
<feature type="domain" description="Histidine kinase" evidence="11">
    <location>
        <begin position="214"/>
        <end position="432"/>
    </location>
</feature>
<keyword evidence="8" id="KW-0067">ATP-binding</keyword>
<dbReference type="Gene3D" id="3.30.565.10">
    <property type="entry name" value="Histidine kinase-like ATPase, C-terminal domain"/>
    <property type="match status" value="1"/>
</dbReference>
<dbReference type="SUPFAM" id="SSF55874">
    <property type="entry name" value="ATPase domain of HSP90 chaperone/DNA topoisomerase II/histidine kinase"/>
    <property type="match status" value="1"/>
</dbReference>
<dbReference type="Gene3D" id="1.10.287.130">
    <property type="match status" value="1"/>
</dbReference>
<evidence type="ECO:0000256" key="2">
    <source>
        <dbReference type="ARBA" id="ARBA00004651"/>
    </source>
</evidence>
<dbReference type="Pfam" id="PF07695">
    <property type="entry name" value="7TMR-DISM_7TM"/>
    <property type="match status" value="1"/>
</dbReference>
<feature type="transmembrane region" description="Helical" evidence="10">
    <location>
        <begin position="138"/>
        <end position="161"/>
    </location>
</feature>
<feature type="transmembrane region" description="Helical" evidence="10">
    <location>
        <begin position="108"/>
        <end position="131"/>
    </location>
</feature>
<accession>A0A9X4KZ84</accession>
<reference evidence="12" key="1">
    <citation type="submission" date="2022-10" db="EMBL/GenBank/DDBJ databases">
        <title>Comparative genomic analysis of Cohnella hashimotonis sp. nov., isolated from the International Space Station.</title>
        <authorList>
            <person name="Simpson A."/>
            <person name="Venkateswaran K."/>
        </authorList>
    </citation>
    <scope>NUCLEOTIDE SEQUENCE</scope>
    <source>
        <strain evidence="12">DSM 28161</strain>
    </source>
</reference>
<dbReference type="InterPro" id="IPR036890">
    <property type="entry name" value="HATPase_C_sf"/>
</dbReference>
<dbReference type="InterPro" id="IPR005467">
    <property type="entry name" value="His_kinase_dom"/>
</dbReference>
<evidence type="ECO:0000259" key="11">
    <source>
        <dbReference type="PROSITE" id="PS50109"/>
    </source>
</evidence>
<comment type="subcellular location">
    <subcellularLocation>
        <location evidence="2">Cell membrane</location>
        <topology evidence="2">Multi-pass membrane protein</topology>
    </subcellularLocation>
</comment>
<dbReference type="Proteomes" id="UP001153404">
    <property type="component" value="Unassembled WGS sequence"/>
</dbReference>
<dbReference type="GO" id="GO:0005886">
    <property type="term" value="C:plasma membrane"/>
    <property type="evidence" value="ECO:0007669"/>
    <property type="project" value="UniProtKB-SubCell"/>
</dbReference>
<dbReference type="PANTHER" id="PTHR43711">
    <property type="entry name" value="TWO-COMPONENT HISTIDINE KINASE"/>
    <property type="match status" value="1"/>
</dbReference>
<evidence type="ECO:0000313" key="12">
    <source>
        <dbReference type="EMBL" id="MDG0813528.1"/>
    </source>
</evidence>
<name>A0A9X4KZ84_9BACL</name>
<evidence type="ECO:0000313" key="13">
    <source>
        <dbReference type="Proteomes" id="UP001153404"/>
    </source>
</evidence>
<evidence type="ECO:0000256" key="10">
    <source>
        <dbReference type="SAM" id="Phobius"/>
    </source>
</evidence>
<dbReference type="InterPro" id="IPR036097">
    <property type="entry name" value="HisK_dim/P_sf"/>
</dbReference>
<evidence type="ECO:0000256" key="5">
    <source>
        <dbReference type="ARBA" id="ARBA00022679"/>
    </source>
</evidence>
<dbReference type="PROSITE" id="PS50109">
    <property type="entry name" value="HIS_KIN"/>
    <property type="match status" value="1"/>
</dbReference>
<dbReference type="PRINTS" id="PR00344">
    <property type="entry name" value="BCTRLSENSOR"/>
</dbReference>
<keyword evidence="9" id="KW-0902">Two-component regulatory system</keyword>
<dbReference type="AlphaFoldDB" id="A0A9X4KZ84"/>